<sequence>MAEQNKNKGPLAWMAGNPVASNLLMIILLVGGLVMGFNIKQEIFPEFTMDTVTVQVSYSGASPEEVEQGIVLAVEEAVIGLDGVKEVASTAAEGSASIVAEAIEGYDLQKLSQDIKSEVDRITSFPEEAEDPVISVVSRQRGVLSLMVYGDTDALSLRKVAEQLREELIGDPGITQVELAEVSGLQITIEIPQEKLRAYGLTLSDVADSLAKTSVELPGGGIKTEGGEILVRFKERRDYAREFARVPIVTGDDGTQVLLEDIAEVKEDFQNDDIITTFDGKPAVRVEVYRIGDQTPIGVSDAVHAQLETFNRSLPDGVHVAVRNDSSDIYRQRMDLLLRNAYMGLGLVFIFLALFLEPRLAFWVSMGIPISFLGGMLILSPAGVSINMVSMFAFIISLGIVVDDAIVVGENVYTMRQQGMSWIEAACEGAKRIAMPVTFSVLTNIVAFMPMFFVPGVMGKIFKVIPMVVCSVFFISLVESLFVLPAHLGHGSERKPGKIMGFILHYQQNISHGLLRFVHKVYRPFLDRAVTLRYLTVALGAACLIISFAYIKSGRLGFTMFPKIESDYAYLTIDLPYGTAKEVTQKVLDKAVLAAEKVAEENGGEQLVEGVYAKIGGSGRRKTSGSHVLKVQVFLTDADTRPIATDEFVRQWRRNLGPIPGAESVLFESDRGGPGSGSSLEIELSHSDIEVLKKASSDLAQALSVYPKVKDIDSGFSPGKRQLDFELLPAGRSLGLTSRDVANQIRASYYGAEVLRQQRGRNEIKVMVRLPEKERASKYDFEELMIRTPDGTDVPLREVVKIKDGRAYTSIDRRNGRRVISVEADVNPRKETSQILADVVANVIPQLKADYPGLGYSLEGKQADMQESTESLISGLLMAMMVIYALLAIPFRSYFQPLIVMLCIPFGIVGAVIGHALLGYSLSLMSLFGIVALSGVVVNDSLVFIDYVNIQRRKGHCAYDAVLEAGTARFRPILLTTLTTFGGLAPMILETSRQAKFLIPMAVSLGFGILFATGITLLLVPAFYLIFEDIRLLLRRVFRLSDENLYADGITEHVPVTKCEHKPEDY</sequence>
<dbReference type="Gene3D" id="3.30.70.1430">
    <property type="entry name" value="Multidrug efflux transporter AcrB pore domain"/>
    <property type="match status" value="2"/>
</dbReference>
<feature type="transmembrane region" description="Helical" evidence="1">
    <location>
        <begin position="1001"/>
        <end position="1027"/>
    </location>
</feature>
<dbReference type="PANTHER" id="PTHR32063:SF33">
    <property type="entry name" value="RND SUPERFAMILY EFFLUX PUMP PERMEASE COMPONENT"/>
    <property type="match status" value="1"/>
</dbReference>
<feature type="transmembrane region" description="Helical" evidence="1">
    <location>
        <begin position="433"/>
        <end position="453"/>
    </location>
</feature>
<feature type="transmembrane region" description="Helical" evidence="1">
    <location>
        <begin position="970"/>
        <end position="989"/>
    </location>
</feature>
<dbReference type="RefSeq" id="WP_015852915.1">
    <property type="nucleotide sequence ID" value="NC_012881.1"/>
</dbReference>
<organism evidence="2 3">
    <name type="scientific">Maridesulfovibrio salexigens (strain ATCC 14822 / DSM 2638 / NCIMB 8403 / VKM B-1763)</name>
    <name type="common">Desulfovibrio salexigens</name>
    <dbReference type="NCBI Taxonomy" id="526222"/>
    <lineage>
        <taxon>Bacteria</taxon>
        <taxon>Pseudomonadati</taxon>
        <taxon>Thermodesulfobacteriota</taxon>
        <taxon>Desulfovibrionia</taxon>
        <taxon>Desulfovibrionales</taxon>
        <taxon>Desulfovibrionaceae</taxon>
        <taxon>Maridesulfovibrio</taxon>
    </lineage>
</organism>
<dbReference type="Pfam" id="PF00873">
    <property type="entry name" value="ACR_tran"/>
    <property type="match status" value="1"/>
</dbReference>
<dbReference type="eggNOG" id="COG0841">
    <property type="taxonomic scope" value="Bacteria"/>
</dbReference>
<feature type="transmembrane region" description="Helical" evidence="1">
    <location>
        <begin position="360"/>
        <end position="379"/>
    </location>
</feature>
<feature type="transmembrane region" description="Helical" evidence="1">
    <location>
        <begin position="391"/>
        <end position="413"/>
    </location>
</feature>
<dbReference type="GO" id="GO:0042910">
    <property type="term" value="F:xenobiotic transmembrane transporter activity"/>
    <property type="evidence" value="ECO:0007669"/>
    <property type="project" value="TreeGrafter"/>
</dbReference>
<reference evidence="2 3" key="1">
    <citation type="submission" date="2009-06" db="EMBL/GenBank/DDBJ databases">
        <title>Complete sequence of Desulfovibrio salexigens DSM 2638.</title>
        <authorList>
            <consortium name="US DOE Joint Genome Institute"/>
            <person name="Lucas S."/>
            <person name="Copeland A."/>
            <person name="Lapidus A."/>
            <person name="Glavina del Rio T."/>
            <person name="Tice H."/>
            <person name="Bruce D."/>
            <person name="Goodwin L."/>
            <person name="Pitluck S."/>
            <person name="Munk A.C."/>
            <person name="Brettin T."/>
            <person name="Detter J.C."/>
            <person name="Han C."/>
            <person name="Tapia R."/>
            <person name="Larimer F."/>
            <person name="Land M."/>
            <person name="Hauser L."/>
            <person name="Kyrpides N."/>
            <person name="Anderson I."/>
            <person name="Wall J.D."/>
            <person name="Arkin A.P."/>
            <person name="Dehal P."/>
            <person name="Chivian D."/>
            <person name="Giles B."/>
            <person name="Hazen T.C."/>
        </authorList>
    </citation>
    <scope>NUCLEOTIDE SEQUENCE [LARGE SCALE GENOMIC DNA]</scope>
    <source>
        <strain evidence="3">ATCC 14822 / DSM 2638 / NCIMB 8403 / VKM B-1763</strain>
    </source>
</reference>
<dbReference type="Proteomes" id="UP000002601">
    <property type="component" value="Chromosome"/>
</dbReference>
<feature type="transmembrane region" description="Helical" evidence="1">
    <location>
        <begin position="924"/>
        <end position="949"/>
    </location>
</feature>
<feature type="transmembrane region" description="Helical" evidence="1">
    <location>
        <begin position="465"/>
        <end position="487"/>
    </location>
</feature>
<dbReference type="Gene3D" id="1.20.1640.10">
    <property type="entry name" value="Multidrug efflux transporter AcrB transmembrane domain"/>
    <property type="match status" value="2"/>
</dbReference>
<keyword evidence="1" id="KW-0812">Transmembrane</keyword>
<feature type="transmembrane region" description="Helical" evidence="1">
    <location>
        <begin position="872"/>
        <end position="891"/>
    </location>
</feature>
<dbReference type="SUPFAM" id="SSF82866">
    <property type="entry name" value="Multidrug efflux transporter AcrB transmembrane domain"/>
    <property type="match status" value="2"/>
</dbReference>
<evidence type="ECO:0000313" key="3">
    <source>
        <dbReference type="Proteomes" id="UP000002601"/>
    </source>
</evidence>
<keyword evidence="1" id="KW-0472">Membrane</keyword>
<dbReference type="GO" id="GO:0005886">
    <property type="term" value="C:plasma membrane"/>
    <property type="evidence" value="ECO:0007669"/>
    <property type="project" value="TreeGrafter"/>
</dbReference>
<dbReference type="AlphaFoldDB" id="C6C1C4"/>
<dbReference type="Gene3D" id="3.30.70.1320">
    <property type="entry name" value="Multidrug efflux transporter AcrB pore domain like"/>
    <property type="match status" value="1"/>
</dbReference>
<feature type="transmembrane region" description="Helical" evidence="1">
    <location>
        <begin position="530"/>
        <end position="551"/>
    </location>
</feature>
<dbReference type="Gene3D" id="3.30.2090.10">
    <property type="entry name" value="Multidrug efflux transporter AcrB TolC docking domain, DN and DC subdomains"/>
    <property type="match status" value="2"/>
</dbReference>
<protein>
    <submittedName>
        <fullName evidence="2">Acriflavin resistance protein</fullName>
    </submittedName>
</protein>
<accession>C6C1C4</accession>
<dbReference type="EMBL" id="CP001649">
    <property type="protein sequence ID" value="ACS81099.1"/>
    <property type="molecule type" value="Genomic_DNA"/>
</dbReference>
<name>C6C1C4_MARSD</name>
<keyword evidence="1" id="KW-1133">Transmembrane helix</keyword>
<dbReference type="OrthoDB" id="9806532at2"/>
<dbReference type="InterPro" id="IPR001036">
    <property type="entry name" value="Acrflvin-R"/>
</dbReference>
<proteinExistence type="predicted"/>
<dbReference type="PANTHER" id="PTHR32063">
    <property type="match status" value="1"/>
</dbReference>
<dbReference type="HOGENOM" id="CLU_002755_1_2_7"/>
<dbReference type="SUPFAM" id="SSF82693">
    <property type="entry name" value="Multidrug efflux transporter AcrB pore domain, PN1, PN2, PC1 and PC2 subdomains"/>
    <property type="match status" value="2"/>
</dbReference>
<evidence type="ECO:0000313" key="2">
    <source>
        <dbReference type="EMBL" id="ACS81099.1"/>
    </source>
</evidence>
<dbReference type="PRINTS" id="PR00702">
    <property type="entry name" value="ACRIFLAVINRP"/>
</dbReference>
<feature type="transmembrane region" description="Helical" evidence="1">
    <location>
        <begin position="336"/>
        <end position="354"/>
    </location>
</feature>
<evidence type="ECO:0000256" key="1">
    <source>
        <dbReference type="SAM" id="Phobius"/>
    </source>
</evidence>
<dbReference type="STRING" id="526222.Desal_3047"/>
<dbReference type="InterPro" id="IPR027463">
    <property type="entry name" value="AcrB_DN_DC_subdom"/>
</dbReference>
<dbReference type="KEGG" id="dsa:Desal_3047"/>
<feature type="transmembrane region" description="Helical" evidence="1">
    <location>
        <begin position="898"/>
        <end position="918"/>
    </location>
</feature>
<dbReference type="SUPFAM" id="SSF82714">
    <property type="entry name" value="Multidrug efflux transporter AcrB TolC docking domain, DN and DC subdomains"/>
    <property type="match status" value="2"/>
</dbReference>
<keyword evidence="3" id="KW-1185">Reference proteome</keyword>
<feature type="transmembrane region" description="Helical" evidence="1">
    <location>
        <begin position="20"/>
        <end position="39"/>
    </location>
</feature>
<gene>
    <name evidence="2" type="ordered locus">Desal_3047</name>
</gene>
<dbReference type="Gene3D" id="3.30.70.1440">
    <property type="entry name" value="Multidrug efflux transporter AcrB pore domain"/>
    <property type="match status" value="1"/>
</dbReference>